<dbReference type="OrthoDB" id="5800476at2759"/>
<dbReference type="PROSITE" id="PS00108">
    <property type="entry name" value="PROTEIN_KINASE_ST"/>
    <property type="match status" value="1"/>
</dbReference>
<dbReference type="PANTHER" id="PTHR11909">
    <property type="entry name" value="CASEIN KINASE-RELATED"/>
    <property type="match status" value="1"/>
</dbReference>
<keyword evidence="3 11" id="KW-0723">Serine/threonine-protein kinase</keyword>
<dbReference type="InterPro" id="IPR017441">
    <property type="entry name" value="Protein_kinase_ATP_BS"/>
</dbReference>
<evidence type="ECO:0000256" key="2">
    <source>
        <dbReference type="ARBA" id="ARBA00012513"/>
    </source>
</evidence>
<evidence type="ECO:0000256" key="4">
    <source>
        <dbReference type="ARBA" id="ARBA00022679"/>
    </source>
</evidence>
<dbReference type="EC" id="2.7.11.1" evidence="2"/>
<sequence length="315" mass="36222">MSAHPPSHTSNNIVGVHFKVGKKIGEGSFGIIYQGTNLLNNEQVAIKFEPRKSDAPQLRDEYRTYKIMAGSVGIPKAYYFGQEGLHHILVIDLLGPSLEDLFDLCGRSFSVKTVAMLAIQMISRVQTIHEKDMIYRDIKPDNFLIGRPGSTQENDIFVIDFGMAKMYRDKVTKQHIPYRERKSLSGTARYMSINTHLGREQSRRDDLEALGHVFLYFLRGSLPWQGMKAQTNKQKYERIGEKKQTTGIRSLCEGFPNQFVKYLQYSRKLGFDETPDYKWLKKLFTDVIQELGNENDGIYDWALLNDGKGWQTKHI</sequence>
<protein>
    <recommendedName>
        <fullName evidence="2">non-specific serine/threonine protein kinase</fullName>
        <ecNumber evidence="2">2.7.11.1</ecNumber>
    </recommendedName>
</protein>
<reference evidence="13" key="1">
    <citation type="submission" date="2020-12" db="EMBL/GenBank/DDBJ databases">
        <title>Metabolic potential, ecology and presence of endohyphal bacteria is reflected in genomic diversity of Mucoromycotina.</title>
        <authorList>
            <person name="Muszewska A."/>
            <person name="Okrasinska A."/>
            <person name="Steczkiewicz K."/>
            <person name="Drgas O."/>
            <person name="Orlowska M."/>
            <person name="Perlinska-Lenart U."/>
            <person name="Aleksandrzak-Piekarczyk T."/>
            <person name="Szatraj K."/>
            <person name="Zielenkiewicz U."/>
            <person name="Pilsyk S."/>
            <person name="Malc E."/>
            <person name="Mieczkowski P."/>
            <person name="Kruszewska J.S."/>
            <person name="Biernat P."/>
            <person name="Pawlowska J."/>
        </authorList>
    </citation>
    <scope>NUCLEOTIDE SEQUENCE</scope>
    <source>
        <strain evidence="13">CBS 226.32</strain>
    </source>
</reference>
<keyword evidence="5 10" id="KW-0547">Nucleotide-binding</keyword>
<dbReference type="PROSITE" id="PS00107">
    <property type="entry name" value="PROTEIN_KINASE_ATP"/>
    <property type="match status" value="1"/>
</dbReference>
<dbReference type="AlphaFoldDB" id="A0A8H7QIC9"/>
<evidence type="ECO:0000256" key="9">
    <source>
        <dbReference type="ARBA" id="ARBA00048679"/>
    </source>
</evidence>
<evidence type="ECO:0000256" key="1">
    <source>
        <dbReference type="ARBA" id="ARBA00005926"/>
    </source>
</evidence>
<evidence type="ECO:0000256" key="3">
    <source>
        <dbReference type="ARBA" id="ARBA00022527"/>
    </source>
</evidence>
<dbReference type="InterPro" id="IPR011009">
    <property type="entry name" value="Kinase-like_dom_sf"/>
</dbReference>
<dbReference type="Pfam" id="PF00069">
    <property type="entry name" value="Pkinase"/>
    <property type="match status" value="1"/>
</dbReference>
<proteinExistence type="inferred from homology"/>
<dbReference type="InterPro" id="IPR000719">
    <property type="entry name" value="Prot_kinase_dom"/>
</dbReference>
<dbReference type="Gene3D" id="1.10.510.10">
    <property type="entry name" value="Transferase(Phosphotransferase) domain 1"/>
    <property type="match status" value="1"/>
</dbReference>
<keyword evidence="4" id="KW-0808">Transferase</keyword>
<dbReference type="GO" id="GO:0005524">
    <property type="term" value="F:ATP binding"/>
    <property type="evidence" value="ECO:0007669"/>
    <property type="project" value="UniProtKB-UniRule"/>
</dbReference>
<keyword evidence="14" id="KW-1185">Reference proteome</keyword>
<dbReference type="PROSITE" id="PS50011">
    <property type="entry name" value="PROTEIN_KINASE_DOM"/>
    <property type="match status" value="1"/>
</dbReference>
<evidence type="ECO:0000259" key="12">
    <source>
        <dbReference type="PROSITE" id="PS50011"/>
    </source>
</evidence>
<dbReference type="InterPro" id="IPR050235">
    <property type="entry name" value="CK1_Ser-Thr_kinase"/>
</dbReference>
<feature type="binding site" evidence="10">
    <location>
        <position position="47"/>
    </location>
    <ligand>
        <name>ATP</name>
        <dbReference type="ChEBI" id="CHEBI:30616"/>
    </ligand>
</feature>
<accession>A0A8H7QIC9</accession>
<dbReference type="Proteomes" id="UP000650833">
    <property type="component" value="Unassembled WGS sequence"/>
</dbReference>
<evidence type="ECO:0000256" key="5">
    <source>
        <dbReference type="ARBA" id="ARBA00022741"/>
    </source>
</evidence>
<evidence type="ECO:0000256" key="7">
    <source>
        <dbReference type="ARBA" id="ARBA00022840"/>
    </source>
</evidence>
<dbReference type="GO" id="GO:0004674">
    <property type="term" value="F:protein serine/threonine kinase activity"/>
    <property type="evidence" value="ECO:0007669"/>
    <property type="project" value="UniProtKB-KW"/>
</dbReference>
<evidence type="ECO:0000256" key="6">
    <source>
        <dbReference type="ARBA" id="ARBA00022777"/>
    </source>
</evidence>
<keyword evidence="6" id="KW-0418">Kinase</keyword>
<comment type="catalytic activity">
    <reaction evidence="8">
        <text>L-threonyl-[protein] + ATP = O-phospho-L-threonyl-[protein] + ADP + H(+)</text>
        <dbReference type="Rhea" id="RHEA:46608"/>
        <dbReference type="Rhea" id="RHEA-COMP:11060"/>
        <dbReference type="Rhea" id="RHEA-COMP:11605"/>
        <dbReference type="ChEBI" id="CHEBI:15378"/>
        <dbReference type="ChEBI" id="CHEBI:30013"/>
        <dbReference type="ChEBI" id="CHEBI:30616"/>
        <dbReference type="ChEBI" id="CHEBI:61977"/>
        <dbReference type="ChEBI" id="CHEBI:456216"/>
        <dbReference type="EC" id="2.7.11.1"/>
    </reaction>
</comment>
<dbReference type="EMBL" id="JAEPRC010000679">
    <property type="protein sequence ID" value="KAG2193008.1"/>
    <property type="molecule type" value="Genomic_DNA"/>
</dbReference>
<comment type="caution">
    <text evidence="13">The sequence shown here is derived from an EMBL/GenBank/DDBJ whole genome shotgun (WGS) entry which is preliminary data.</text>
</comment>
<dbReference type="SUPFAM" id="SSF56112">
    <property type="entry name" value="Protein kinase-like (PK-like)"/>
    <property type="match status" value="1"/>
</dbReference>
<organism evidence="13 14">
    <name type="scientific">Mucor plumbeus</name>
    <dbReference type="NCBI Taxonomy" id="97098"/>
    <lineage>
        <taxon>Eukaryota</taxon>
        <taxon>Fungi</taxon>
        <taxon>Fungi incertae sedis</taxon>
        <taxon>Mucoromycota</taxon>
        <taxon>Mucoromycotina</taxon>
        <taxon>Mucoromycetes</taxon>
        <taxon>Mucorales</taxon>
        <taxon>Mucorineae</taxon>
        <taxon>Mucoraceae</taxon>
        <taxon>Mucor</taxon>
    </lineage>
</organism>
<dbReference type="InterPro" id="IPR008271">
    <property type="entry name" value="Ser/Thr_kinase_AS"/>
</dbReference>
<evidence type="ECO:0000313" key="14">
    <source>
        <dbReference type="Proteomes" id="UP000650833"/>
    </source>
</evidence>
<dbReference type="FunFam" id="1.10.510.10:FF:000160">
    <property type="entry name" value="Casein kinase I 1"/>
    <property type="match status" value="1"/>
</dbReference>
<gene>
    <name evidence="13" type="ORF">INT46_009810</name>
</gene>
<dbReference type="SMART" id="SM00220">
    <property type="entry name" value="S_TKc"/>
    <property type="match status" value="1"/>
</dbReference>
<evidence type="ECO:0000256" key="8">
    <source>
        <dbReference type="ARBA" id="ARBA00047899"/>
    </source>
</evidence>
<comment type="similarity">
    <text evidence="1">Belongs to the protein kinase superfamily. CK1 Ser/Thr protein kinase family. Casein kinase I subfamily.</text>
</comment>
<keyword evidence="7 10" id="KW-0067">ATP-binding</keyword>
<dbReference type="FunFam" id="3.30.200.20:FF:000538">
    <property type="entry name" value="Putative Casein kinase I"/>
    <property type="match status" value="1"/>
</dbReference>
<feature type="domain" description="Protein kinase" evidence="12">
    <location>
        <begin position="18"/>
        <end position="280"/>
    </location>
</feature>
<name>A0A8H7QIC9_9FUNG</name>
<evidence type="ECO:0000313" key="13">
    <source>
        <dbReference type="EMBL" id="KAG2193008.1"/>
    </source>
</evidence>
<evidence type="ECO:0000256" key="10">
    <source>
        <dbReference type="PROSITE-ProRule" id="PRU10141"/>
    </source>
</evidence>
<evidence type="ECO:0000256" key="11">
    <source>
        <dbReference type="RuleBase" id="RU000304"/>
    </source>
</evidence>
<dbReference type="GO" id="GO:0005773">
    <property type="term" value="C:vacuole"/>
    <property type="evidence" value="ECO:0007669"/>
    <property type="project" value="UniProtKB-ARBA"/>
</dbReference>
<comment type="catalytic activity">
    <reaction evidence="9">
        <text>L-seryl-[protein] + ATP = O-phospho-L-seryl-[protein] + ADP + H(+)</text>
        <dbReference type="Rhea" id="RHEA:17989"/>
        <dbReference type="Rhea" id="RHEA-COMP:9863"/>
        <dbReference type="Rhea" id="RHEA-COMP:11604"/>
        <dbReference type="ChEBI" id="CHEBI:15378"/>
        <dbReference type="ChEBI" id="CHEBI:29999"/>
        <dbReference type="ChEBI" id="CHEBI:30616"/>
        <dbReference type="ChEBI" id="CHEBI:83421"/>
        <dbReference type="ChEBI" id="CHEBI:456216"/>
        <dbReference type="EC" id="2.7.11.1"/>
    </reaction>
</comment>